<comment type="caution">
    <text evidence="10">The sequence shown here is derived from an EMBL/GenBank/DDBJ whole genome shotgun (WGS) entry which is preliminary data.</text>
</comment>
<organism evidence="10 11">
    <name type="scientific">Amphritea opalescens</name>
    <dbReference type="NCBI Taxonomy" id="2490544"/>
    <lineage>
        <taxon>Bacteria</taxon>
        <taxon>Pseudomonadati</taxon>
        <taxon>Pseudomonadota</taxon>
        <taxon>Gammaproteobacteria</taxon>
        <taxon>Oceanospirillales</taxon>
        <taxon>Oceanospirillaceae</taxon>
        <taxon>Amphritea</taxon>
    </lineage>
</organism>
<keyword evidence="6 9" id="KW-0472">Membrane</keyword>
<accession>A0A430KRZ6</accession>
<evidence type="ECO:0000256" key="1">
    <source>
        <dbReference type="ARBA" id="ARBA00004651"/>
    </source>
</evidence>
<name>A0A430KRZ6_9GAMM</name>
<comment type="subcellular location">
    <subcellularLocation>
        <location evidence="1 8">Cell membrane</location>
        <topology evidence="1 8">Multi-pass membrane protein</topology>
    </subcellularLocation>
</comment>
<dbReference type="OrthoDB" id="9808638at2"/>
<dbReference type="Pfam" id="PF00893">
    <property type="entry name" value="Multi_Drug_Res"/>
    <property type="match status" value="1"/>
</dbReference>
<proteinExistence type="inferred from homology"/>
<protein>
    <submittedName>
        <fullName evidence="10">Multidrug efflux SMR transporter</fullName>
    </submittedName>
</protein>
<evidence type="ECO:0000256" key="3">
    <source>
        <dbReference type="ARBA" id="ARBA00022475"/>
    </source>
</evidence>
<dbReference type="EMBL" id="RQXW01000005">
    <property type="protein sequence ID" value="RTE66281.1"/>
    <property type="molecule type" value="Genomic_DNA"/>
</dbReference>
<sequence length="118" mass="12713">MNGWVLLLLGIVFETAGTTCIKLSDGFSHLLPSVLTFAFFSIALTLITLSAKTIDVSVVYAVWSGVGIMLISLIGTFYFAEPTTLPKLFFIALILIGVIGLHQVSHQSVETDNVHSAQ</sequence>
<evidence type="ECO:0000256" key="5">
    <source>
        <dbReference type="ARBA" id="ARBA00022989"/>
    </source>
</evidence>
<evidence type="ECO:0000256" key="2">
    <source>
        <dbReference type="ARBA" id="ARBA00022448"/>
    </source>
</evidence>
<feature type="transmembrane region" description="Helical" evidence="9">
    <location>
        <begin position="30"/>
        <end position="51"/>
    </location>
</feature>
<keyword evidence="3" id="KW-1003">Cell membrane</keyword>
<dbReference type="InterPro" id="IPR045324">
    <property type="entry name" value="Small_multidrug_res"/>
</dbReference>
<dbReference type="Proteomes" id="UP000283087">
    <property type="component" value="Unassembled WGS sequence"/>
</dbReference>
<dbReference type="PANTHER" id="PTHR30561:SF1">
    <property type="entry name" value="MULTIDRUG TRANSPORTER EMRE"/>
    <property type="match status" value="1"/>
</dbReference>
<keyword evidence="2" id="KW-0813">Transport</keyword>
<comment type="similarity">
    <text evidence="7 8">Belongs to the drug/metabolite transporter (DMT) superfamily. Small multidrug resistance (SMR) (TC 2.A.7.1) family.</text>
</comment>
<gene>
    <name evidence="10" type="ORF">EH243_06705</name>
</gene>
<evidence type="ECO:0000256" key="9">
    <source>
        <dbReference type="SAM" id="Phobius"/>
    </source>
</evidence>
<evidence type="ECO:0000313" key="10">
    <source>
        <dbReference type="EMBL" id="RTE66281.1"/>
    </source>
</evidence>
<dbReference type="RefSeq" id="WP_126157879.1">
    <property type="nucleotide sequence ID" value="NZ_RQXW01000005.1"/>
</dbReference>
<dbReference type="SUPFAM" id="SSF103481">
    <property type="entry name" value="Multidrug resistance efflux transporter EmrE"/>
    <property type="match status" value="1"/>
</dbReference>
<evidence type="ECO:0000256" key="8">
    <source>
        <dbReference type="RuleBase" id="RU003942"/>
    </source>
</evidence>
<keyword evidence="5 9" id="KW-1133">Transmembrane helix</keyword>
<dbReference type="AlphaFoldDB" id="A0A430KRZ6"/>
<keyword evidence="4 8" id="KW-0812">Transmembrane</keyword>
<dbReference type="InterPro" id="IPR000390">
    <property type="entry name" value="Small_drug/metabolite_transptr"/>
</dbReference>
<dbReference type="PANTHER" id="PTHR30561">
    <property type="entry name" value="SMR FAMILY PROTON-DEPENDENT DRUG EFFLUX TRANSPORTER SUGE"/>
    <property type="match status" value="1"/>
</dbReference>
<evidence type="ECO:0000313" key="11">
    <source>
        <dbReference type="Proteomes" id="UP000283087"/>
    </source>
</evidence>
<reference evidence="10 11" key="1">
    <citation type="submission" date="2018-11" db="EMBL/GenBank/DDBJ databases">
        <title>The draft genome sequence of Amphritea opalescens ANRC-JH13T.</title>
        <authorList>
            <person name="Fang Z."/>
            <person name="Zhang Y."/>
            <person name="Han X."/>
        </authorList>
    </citation>
    <scope>NUCLEOTIDE SEQUENCE [LARGE SCALE GENOMIC DNA]</scope>
    <source>
        <strain evidence="10 11">ANRC-JH13</strain>
    </source>
</reference>
<dbReference type="InterPro" id="IPR037185">
    <property type="entry name" value="EmrE-like"/>
</dbReference>
<keyword evidence="11" id="KW-1185">Reference proteome</keyword>
<dbReference type="GO" id="GO:0005886">
    <property type="term" value="C:plasma membrane"/>
    <property type="evidence" value="ECO:0007669"/>
    <property type="project" value="UniProtKB-SubCell"/>
</dbReference>
<dbReference type="GO" id="GO:0022857">
    <property type="term" value="F:transmembrane transporter activity"/>
    <property type="evidence" value="ECO:0007669"/>
    <property type="project" value="InterPro"/>
</dbReference>
<feature type="transmembrane region" description="Helical" evidence="9">
    <location>
        <begin position="58"/>
        <end position="79"/>
    </location>
</feature>
<dbReference type="GO" id="GO:1990961">
    <property type="term" value="P:xenobiotic detoxification by transmembrane export across the plasma membrane"/>
    <property type="evidence" value="ECO:0007669"/>
    <property type="project" value="UniProtKB-ARBA"/>
</dbReference>
<feature type="transmembrane region" description="Helical" evidence="9">
    <location>
        <begin position="85"/>
        <end position="104"/>
    </location>
</feature>
<evidence type="ECO:0000256" key="4">
    <source>
        <dbReference type="ARBA" id="ARBA00022692"/>
    </source>
</evidence>
<evidence type="ECO:0000256" key="7">
    <source>
        <dbReference type="ARBA" id="ARBA00038032"/>
    </source>
</evidence>
<evidence type="ECO:0000256" key="6">
    <source>
        <dbReference type="ARBA" id="ARBA00023136"/>
    </source>
</evidence>
<dbReference type="Gene3D" id="1.10.3730.20">
    <property type="match status" value="1"/>
</dbReference>
<dbReference type="FunFam" id="1.10.3730.20:FF:000001">
    <property type="entry name" value="Quaternary ammonium compound resistance transporter SugE"/>
    <property type="match status" value="1"/>
</dbReference>